<name>A0A085V001_PSESX</name>
<dbReference type="EMBL" id="JPQT01000120">
    <property type="protein sequence ID" value="KFE48764.1"/>
    <property type="molecule type" value="Genomic_DNA"/>
</dbReference>
<accession>A0A085V001</accession>
<dbReference type="PATRIC" id="fig|317.174.peg.4333"/>
<reference evidence="2 3" key="1">
    <citation type="submission" date="2014-07" db="EMBL/GenBank/DDBJ databases">
        <title>Draft Genome Sequences of Environmental Pseudomonas syringae strains.</title>
        <authorList>
            <person name="Baltrus D.A."/>
            <person name="Berge O."/>
            <person name="Morris C."/>
        </authorList>
    </citation>
    <scope>NUCLEOTIDE SEQUENCE [LARGE SCALE GENOMIC DNA]</scope>
    <source>
        <strain evidence="2 3">CEB003</strain>
    </source>
</reference>
<gene>
    <name evidence="2" type="ORF">IV02_21210</name>
</gene>
<dbReference type="Proteomes" id="UP000028643">
    <property type="component" value="Unassembled WGS sequence"/>
</dbReference>
<dbReference type="Pfam" id="PF13503">
    <property type="entry name" value="DUF4123"/>
    <property type="match status" value="1"/>
</dbReference>
<dbReference type="AlphaFoldDB" id="A0A085V001"/>
<feature type="domain" description="DUF4123" evidence="1">
    <location>
        <begin position="21"/>
        <end position="136"/>
    </location>
</feature>
<comment type="caution">
    <text evidence="2">The sequence shown here is derived from an EMBL/GenBank/DDBJ whole genome shotgun (WGS) entry which is preliminary data.</text>
</comment>
<evidence type="ECO:0000313" key="2">
    <source>
        <dbReference type="EMBL" id="KFE48764.1"/>
    </source>
</evidence>
<dbReference type="InterPro" id="IPR025391">
    <property type="entry name" value="DUF4123"/>
</dbReference>
<dbReference type="RefSeq" id="WP_047577480.1">
    <property type="nucleotide sequence ID" value="NZ_JPQT01000120.1"/>
</dbReference>
<sequence>MSVQPNDWLTEQHKQRRQLLLIVDTVAAPHVIGKLFELGTARDYIRLFQGTEFESLLEQSPWLVGINGISKAALAHLLQSPQDNWGWIASAEHLDLNEVAQHWRERMVISEGGQRWFYRFQDNVVISRHLNALSPADIPLLLGPLAATLCWNGEHWQQFENDHPAVYPAPFATPWLAVPESAAASRAIEIRAMKKWLWNKHPHATYHLPVFIEDWIEQQLDLASEWGWNDAEQIFFLAEHKLDPERAEHAAWAKQTGETPEEHFQRANKILTHLYRAQKIE</sequence>
<evidence type="ECO:0000313" key="3">
    <source>
        <dbReference type="Proteomes" id="UP000028643"/>
    </source>
</evidence>
<organism evidence="2 3">
    <name type="scientific">Pseudomonas syringae</name>
    <dbReference type="NCBI Taxonomy" id="317"/>
    <lineage>
        <taxon>Bacteria</taxon>
        <taxon>Pseudomonadati</taxon>
        <taxon>Pseudomonadota</taxon>
        <taxon>Gammaproteobacteria</taxon>
        <taxon>Pseudomonadales</taxon>
        <taxon>Pseudomonadaceae</taxon>
        <taxon>Pseudomonas</taxon>
    </lineage>
</organism>
<protein>
    <recommendedName>
        <fullName evidence="1">DUF4123 domain-containing protein</fullName>
    </recommendedName>
</protein>
<proteinExistence type="predicted"/>
<evidence type="ECO:0000259" key="1">
    <source>
        <dbReference type="Pfam" id="PF13503"/>
    </source>
</evidence>